<name>A0A814D1P1_9BILA</name>
<reference evidence="2" key="1">
    <citation type="submission" date="2021-02" db="EMBL/GenBank/DDBJ databases">
        <authorList>
            <person name="Nowell W R."/>
        </authorList>
    </citation>
    <scope>NUCLEOTIDE SEQUENCE</scope>
    <source>
        <strain evidence="2">Ploen Becks lab</strain>
    </source>
</reference>
<dbReference type="EMBL" id="CAJNOC010002709">
    <property type="protein sequence ID" value="CAF0947627.1"/>
    <property type="molecule type" value="Genomic_DNA"/>
</dbReference>
<evidence type="ECO:0000313" key="2">
    <source>
        <dbReference type="EMBL" id="CAF0947627.1"/>
    </source>
</evidence>
<evidence type="ECO:0000313" key="3">
    <source>
        <dbReference type="Proteomes" id="UP000663879"/>
    </source>
</evidence>
<keyword evidence="1" id="KW-0732">Signal</keyword>
<comment type="caution">
    <text evidence="2">The sequence shown here is derived from an EMBL/GenBank/DDBJ whole genome shotgun (WGS) entry which is preliminary data.</text>
</comment>
<accession>A0A814D1P1</accession>
<dbReference type="Proteomes" id="UP000663879">
    <property type="component" value="Unassembled WGS sequence"/>
</dbReference>
<protein>
    <submittedName>
        <fullName evidence="2">Uncharacterized protein</fullName>
    </submittedName>
</protein>
<gene>
    <name evidence="2" type="ORF">OXX778_LOCUS13772</name>
</gene>
<evidence type="ECO:0000256" key="1">
    <source>
        <dbReference type="SAM" id="SignalP"/>
    </source>
</evidence>
<dbReference type="AlphaFoldDB" id="A0A814D1P1"/>
<proteinExistence type="predicted"/>
<feature type="signal peptide" evidence="1">
    <location>
        <begin position="1"/>
        <end position="21"/>
    </location>
</feature>
<sequence length="161" mass="16928">MMKKQFLFIATLAILVNLAKTQSVTTDTTTISTDTKAVSTSSGLIATSSKSISTSSLGNTETNTTVQSSTISFLFTPNLEISIKFSHSNISDSSNLSSFNSTTSQIALYPVLLNNSIINSSLIYSPEPSPSSGSLTINTTLANSQVNGTNKAKQTSSSINK</sequence>
<keyword evidence="3" id="KW-1185">Reference proteome</keyword>
<feature type="chain" id="PRO_5032509888" evidence="1">
    <location>
        <begin position="22"/>
        <end position="161"/>
    </location>
</feature>
<organism evidence="2 3">
    <name type="scientific">Brachionus calyciflorus</name>
    <dbReference type="NCBI Taxonomy" id="104777"/>
    <lineage>
        <taxon>Eukaryota</taxon>
        <taxon>Metazoa</taxon>
        <taxon>Spiralia</taxon>
        <taxon>Gnathifera</taxon>
        <taxon>Rotifera</taxon>
        <taxon>Eurotatoria</taxon>
        <taxon>Monogononta</taxon>
        <taxon>Pseudotrocha</taxon>
        <taxon>Ploima</taxon>
        <taxon>Brachionidae</taxon>
        <taxon>Brachionus</taxon>
    </lineage>
</organism>